<dbReference type="Proteomes" id="UP000468717">
    <property type="component" value="Unassembled WGS sequence"/>
</dbReference>
<accession>A0A6I1HQF3</accession>
<dbReference type="PRINTS" id="PR00420">
    <property type="entry name" value="RNGMNOXGNASE"/>
</dbReference>
<protein>
    <submittedName>
        <fullName evidence="2">FAD-dependent oxidoreductase</fullName>
    </submittedName>
</protein>
<dbReference type="InterPro" id="IPR002938">
    <property type="entry name" value="FAD-bd"/>
</dbReference>
<dbReference type="SUPFAM" id="SSF51905">
    <property type="entry name" value="FAD/NAD(P)-binding domain"/>
    <property type="match status" value="1"/>
</dbReference>
<name>A0A6I1HQF3_9BURK</name>
<sequence length="387" mass="40950">MQAAAEHPGAPASAPVPSRQRYRVAIVGGGPAGCACALALAQHGVHDVLVIEAGDYTPFRIGESIPPEANRLFQALGIAQDFFAEAHAPCHGSCSWWGSDKRGYNDALMHPLGHGWHLERSRFNGFLARQARLRGTEVLLHASLAASAPADGGGFALQLALGSAAQPRQATIHADLVVDASGTRAVFARQRGSRKVETLPLVCMAMRFAVPEGSRSGLTHLEAVEHGWWYGAHLPDATLLLAFYSDAATVRAQRLQHAGRWLAWLAQAPNTAALARGAAPLAGGVQSFPAPSYCLDRLHGDGWLAIGDAASAFDPVTSQGIVKALANGMAAAGAIAGHASLGAVAQTVAHRYAQYLALRQQYYGWEQRWPAAPFWRQLHAGAEEPAV</sequence>
<evidence type="ECO:0000259" key="1">
    <source>
        <dbReference type="Pfam" id="PF01494"/>
    </source>
</evidence>
<keyword evidence="3" id="KW-1185">Reference proteome</keyword>
<dbReference type="Gene3D" id="3.30.9.100">
    <property type="match status" value="1"/>
</dbReference>
<dbReference type="RefSeq" id="WP_152284851.1">
    <property type="nucleotide sequence ID" value="NZ_WFLI01000044.1"/>
</dbReference>
<dbReference type="InterPro" id="IPR036188">
    <property type="entry name" value="FAD/NAD-bd_sf"/>
</dbReference>
<gene>
    <name evidence="2" type="ORF">GCN75_25385</name>
</gene>
<comment type="caution">
    <text evidence="2">The sequence shown here is derived from an EMBL/GenBank/DDBJ whole genome shotgun (WGS) entry which is preliminary data.</text>
</comment>
<dbReference type="AlphaFoldDB" id="A0A6I1HQF3"/>
<proteinExistence type="predicted"/>
<evidence type="ECO:0000313" key="3">
    <source>
        <dbReference type="Proteomes" id="UP000468717"/>
    </source>
</evidence>
<dbReference type="GO" id="GO:0071949">
    <property type="term" value="F:FAD binding"/>
    <property type="evidence" value="ECO:0007669"/>
    <property type="project" value="InterPro"/>
</dbReference>
<dbReference type="InterPro" id="IPR050816">
    <property type="entry name" value="Flavin-dep_Halogenase_NPB"/>
</dbReference>
<dbReference type="EMBL" id="WFLI01000044">
    <property type="protein sequence ID" value="KAB8060130.1"/>
    <property type="molecule type" value="Genomic_DNA"/>
</dbReference>
<dbReference type="Pfam" id="PF01494">
    <property type="entry name" value="FAD_binding_3"/>
    <property type="match status" value="1"/>
</dbReference>
<dbReference type="Gene3D" id="3.50.50.60">
    <property type="entry name" value="FAD/NAD(P)-binding domain"/>
    <property type="match status" value="1"/>
</dbReference>
<reference evidence="2 3" key="1">
    <citation type="submission" date="2019-10" db="EMBL/GenBank/DDBJ databases">
        <title>Three novel species isolated from a subtropical stream in China.</title>
        <authorList>
            <person name="Lu H."/>
        </authorList>
    </citation>
    <scope>NUCLEOTIDE SEQUENCE [LARGE SCALE GENOMIC DNA]</scope>
    <source>
        <strain evidence="2 3">FT13W</strain>
    </source>
</reference>
<dbReference type="PANTHER" id="PTHR43747:SF1">
    <property type="entry name" value="SLR1998 PROTEIN"/>
    <property type="match status" value="1"/>
</dbReference>
<organism evidence="2 3">
    <name type="scientific">Janthinobacterium violaceinigrum</name>
    <dbReference type="NCBI Taxonomy" id="2654252"/>
    <lineage>
        <taxon>Bacteria</taxon>
        <taxon>Pseudomonadati</taxon>
        <taxon>Pseudomonadota</taxon>
        <taxon>Betaproteobacteria</taxon>
        <taxon>Burkholderiales</taxon>
        <taxon>Oxalobacteraceae</taxon>
        <taxon>Janthinobacterium</taxon>
    </lineage>
</organism>
<feature type="domain" description="FAD-binding" evidence="1">
    <location>
        <begin position="22"/>
        <end position="336"/>
    </location>
</feature>
<evidence type="ECO:0000313" key="2">
    <source>
        <dbReference type="EMBL" id="KAB8060130.1"/>
    </source>
</evidence>
<dbReference type="PANTHER" id="PTHR43747">
    <property type="entry name" value="FAD-BINDING PROTEIN"/>
    <property type="match status" value="1"/>
</dbReference>